<evidence type="ECO:0000313" key="9">
    <source>
        <dbReference type="Proteomes" id="UP000765509"/>
    </source>
</evidence>
<organism evidence="8 9">
    <name type="scientific">Austropuccinia psidii MF-1</name>
    <dbReference type="NCBI Taxonomy" id="1389203"/>
    <lineage>
        <taxon>Eukaryota</taxon>
        <taxon>Fungi</taxon>
        <taxon>Dikarya</taxon>
        <taxon>Basidiomycota</taxon>
        <taxon>Pucciniomycotina</taxon>
        <taxon>Pucciniomycetes</taxon>
        <taxon>Pucciniales</taxon>
        <taxon>Sphaerophragmiaceae</taxon>
        <taxon>Austropuccinia</taxon>
    </lineage>
</organism>
<keyword evidence="3" id="KW-0540">Nuclease</keyword>
<keyword evidence="5" id="KW-0378">Hydrolase</keyword>
<protein>
    <recommendedName>
        <fullName evidence="7">Reverse transcriptase RNase H-like domain-containing protein</fullName>
    </recommendedName>
</protein>
<dbReference type="Pfam" id="PF17917">
    <property type="entry name" value="RT_RNaseH"/>
    <property type="match status" value="1"/>
</dbReference>
<dbReference type="InterPro" id="IPR041373">
    <property type="entry name" value="RT_RNaseH"/>
</dbReference>
<dbReference type="AlphaFoldDB" id="A0A9Q3HI62"/>
<evidence type="ECO:0000256" key="4">
    <source>
        <dbReference type="ARBA" id="ARBA00022759"/>
    </source>
</evidence>
<proteinExistence type="predicted"/>
<dbReference type="GO" id="GO:0003964">
    <property type="term" value="F:RNA-directed DNA polymerase activity"/>
    <property type="evidence" value="ECO:0007669"/>
    <property type="project" value="UniProtKB-KW"/>
</dbReference>
<sequence>MELLCLVCTLDRLHYHLDGSFFEVITDFNEVKSLLKMKKPIGHMLRCQISIQDYGGNMKLAHEAGNIHKNSDRLSMWESANTPYSLANVPLEAEPKISIEGINITDIETEYFKEVRE</sequence>
<evidence type="ECO:0000256" key="3">
    <source>
        <dbReference type="ARBA" id="ARBA00022722"/>
    </source>
</evidence>
<keyword evidence="2" id="KW-0548">Nucleotidyltransferase</keyword>
<evidence type="ECO:0000259" key="7">
    <source>
        <dbReference type="Pfam" id="PF17917"/>
    </source>
</evidence>
<feature type="domain" description="Reverse transcriptase RNase H-like" evidence="7">
    <location>
        <begin position="2"/>
        <end position="54"/>
    </location>
</feature>
<accession>A0A9Q3HI62</accession>
<evidence type="ECO:0000256" key="1">
    <source>
        <dbReference type="ARBA" id="ARBA00022679"/>
    </source>
</evidence>
<dbReference type="Proteomes" id="UP000765509">
    <property type="component" value="Unassembled WGS sequence"/>
</dbReference>
<keyword evidence="9" id="KW-1185">Reference proteome</keyword>
<gene>
    <name evidence="8" type="ORF">O181_043169</name>
</gene>
<evidence type="ECO:0000256" key="5">
    <source>
        <dbReference type="ARBA" id="ARBA00022801"/>
    </source>
</evidence>
<keyword evidence="4" id="KW-0255">Endonuclease</keyword>
<comment type="caution">
    <text evidence="8">The sequence shown here is derived from an EMBL/GenBank/DDBJ whole genome shotgun (WGS) entry which is preliminary data.</text>
</comment>
<keyword evidence="6" id="KW-0695">RNA-directed DNA polymerase</keyword>
<dbReference type="GO" id="GO:0016787">
    <property type="term" value="F:hydrolase activity"/>
    <property type="evidence" value="ECO:0007669"/>
    <property type="project" value="UniProtKB-KW"/>
</dbReference>
<evidence type="ECO:0000313" key="8">
    <source>
        <dbReference type="EMBL" id="MBW0503454.1"/>
    </source>
</evidence>
<reference evidence="8" key="1">
    <citation type="submission" date="2021-03" db="EMBL/GenBank/DDBJ databases">
        <title>Draft genome sequence of rust myrtle Austropuccinia psidii MF-1, a brazilian biotype.</title>
        <authorList>
            <person name="Quecine M.C."/>
            <person name="Pachon D.M.R."/>
            <person name="Bonatelli M.L."/>
            <person name="Correr F.H."/>
            <person name="Franceschini L.M."/>
            <person name="Leite T.F."/>
            <person name="Margarido G.R.A."/>
            <person name="Almeida C.A."/>
            <person name="Ferrarezi J.A."/>
            <person name="Labate C.A."/>
        </authorList>
    </citation>
    <scope>NUCLEOTIDE SEQUENCE</scope>
    <source>
        <strain evidence="8">MF-1</strain>
    </source>
</reference>
<keyword evidence="1" id="KW-0808">Transferase</keyword>
<evidence type="ECO:0000256" key="2">
    <source>
        <dbReference type="ARBA" id="ARBA00022695"/>
    </source>
</evidence>
<dbReference type="GO" id="GO:0004519">
    <property type="term" value="F:endonuclease activity"/>
    <property type="evidence" value="ECO:0007669"/>
    <property type="project" value="UniProtKB-KW"/>
</dbReference>
<dbReference type="EMBL" id="AVOT02017396">
    <property type="protein sequence ID" value="MBW0503454.1"/>
    <property type="molecule type" value="Genomic_DNA"/>
</dbReference>
<name>A0A9Q3HI62_9BASI</name>
<evidence type="ECO:0000256" key="6">
    <source>
        <dbReference type="ARBA" id="ARBA00022918"/>
    </source>
</evidence>